<proteinExistence type="predicted"/>
<keyword evidence="5" id="KW-1185">Reference proteome</keyword>
<feature type="compositionally biased region" description="Basic and acidic residues" evidence="2">
    <location>
        <begin position="115"/>
        <end position="129"/>
    </location>
</feature>
<keyword evidence="3" id="KW-0812">Transmembrane</keyword>
<dbReference type="EMBL" id="CP036281">
    <property type="protein sequence ID" value="QDU82175.1"/>
    <property type="molecule type" value="Genomic_DNA"/>
</dbReference>
<reference evidence="4 5" key="1">
    <citation type="submission" date="2019-02" db="EMBL/GenBank/DDBJ databases">
        <title>Deep-cultivation of Planctomycetes and their phenomic and genomic characterization uncovers novel biology.</title>
        <authorList>
            <person name="Wiegand S."/>
            <person name="Jogler M."/>
            <person name="Boedeker C."/>
            <person name="Pinto D."/>
            <person name="Vollmers J."/>
            <person name="Rivas-Marin E."/>
            <person name="Kohn T."/>
            <person name="Peeters S.H."/>
            <person name="Heuer A."/>
            <person name="Rast P."/>
            <person name="Oberbeckmann S."/>
            <person name="Bunk B."/>
            <person name="Jeske O."/>
            <person name="Meyerdierks A."/>
            <person name="Storesund J.E."/>
            <person name="Kallscheuer N."/>
            <person name="Luecker S."/>
            <person name="Lage O.M."/>
            <person name="Pohl T."/>
            <person name="Merkel B.J."/>
            <person name="Hornburger P."/>
            <person name="Mueller R.-W."/>
            <person name="Bruemmer F."/>
            <person name="Labrenz M."/>
            <person name="Spormann A.M."/>
            <person name="Op den Camp H."/>
            <person name="Overmann J."/>
            <person name="Amann R."/>
            <person name="Jetten M.S.M."/>
            <person name="Mascher T."/>
            <person name="Medema M.H."/>
            <person name="Devos D.P."/>
            <person name="Kaster A.-K."/>
            <person name="Ovreas L."/>
            <person name="Rohde M."/>
            <person name="Galperin M.Y."/>
            <person name="Jogler C."/>
        </authorList>
    </citation>
    <scope>NUCLEOTIDE SEQUENCE [LARGE SCALE GENOMIC DNA]</scope>
    <source>
        <strain evidence="4 5">Pla110</strain>
    </source>
</reference>
<feature type="compositionally biased region" description="Low complexity" evidence="2">
    <location>
        <begin position="45"/>
        <end position="59"/>
    </location>
</feature>
<evidence type="ECO:0000256" key="1">
    <source>
        <dbReference type="SAM" id="Coils"/>
    </source>
</evidence>
<organism evidence="4 5">
    <name type="scientific">Polystyrenella longa</name>
    <dbReference type="NCBI Taxonomy" id="2528007"/>
    <lineage>
        <taxon>Bacteria</taxon>
        <taxon>Pseudomonadati</taxon>
        <taxon>Planctomycetota</taxon>
        <taxon>Planctomycetia</taxon>
        <taxon>Planctomycetales</taxon>
        <taxon>Planctomycetaceae</taxon>
        <taxon>Polystyrenella</taxon>
    </lineage>
</organism>
<dbReference type="AlphaFoldDB" id="A0A518CSI2"/>
<keyword evidence="3" id="KW-0472">Membrane</keyword>
<evidence type="ECO:0000313" key="4">
    <source>
        <dbReference type="EMBL" id="QDU82175.1"/>
    </source>
</evidence>
<name>A0A518CSI2_9PLAN</name>
<evidence type="ECO:0000256" key="2">
    <source>
        <dbReference type="SAM" id="MobiDB-lite"/>
    </source>
</evidence>
<dbReference type="Proteomes" id="UP000317178">
    <property type="component" value="Chromosome"/>
</dbReference>
<feature type="region of interest" description="Disordered" evidence="2">
    <location>
        <begin position="27"/>
        <end position="170"/>
    </location>
</feature>
<keyword evidence="1" id="KW-0175">Coiled coil</keyword>
<gene>
    <name evidence="4" type="ORF">Pla110_39300</name>
</gene>
<dbReference type="RefSeq" id="WP_144998128.1">
    <property type="nucleotide sequence ID" value="NZ_CP036281.1"/>
</dbReference>
<dbReference type="KEGG" id="plon:Pla110_39300"/>
<evidence type="ECO:0000313" key="5">
    <source>
        <dbReference type="Proteomes" id="UP000317178"/>
    </source>
</evidence>
<feature type="compositionally biased region" description="Low complexity" evidence="2">
    <location>
        <begin position="148"/>
        <end position="166"/>
    </location>
</feature>
<feature type="transmembrane region" description="Helical" evidence="3">
    <location>
        <begin position="730"/>
        <end position="755"/>
    </location>
</feature>
<sequence length="757" mass="85154">MTTDTTKVDSETDKMLELSESELEAALGSLGLHGEPKDPAAKETVAAVAKPASPAAGKSLTPAPSSEKTAPAKTAVSTPEVSIPEVTAPEEKSTEVTSAEVAVSTETDPEETAPEVEKSPVTETEEKATPTESETETVSAKPDSIVEPDSASAATADTDATAPSSSLIEEPVRIVGESNSHVTGEISEKLEQTIKMARGAIESGEFVSARKLLDEVPVNRRTPEINELYEQSQGMMEFDQLWLKAKKFVQKEEYVEAVETLESIPEDLRTKQMTNMLNVAQNQATVTLAIRAAKEKLTEYQYKSAIEVLEGVPKERRSDGLIDILRDTYRITRRLDDLRLEGESRFQKSIMAATMEHLDREENDSFEKVLEIYEEILTLCPIDEEARDRAEKATNYLEMAKQREELEEYARLHLEEKHYRDALECLQKIHPDVQTGPIREQVMELEGIIERIDELRIEILQNFDDSEFCNTADSFEKLKELHEGEYDRLLKEILGGGLEGALNKVFQKVKDSDKEDPSLVALLDYLMKAIKQEDFEDLLVDSDDTLLDHYPASGNGLYQKLVKILSALTEEPARFSIRFSLLKRYRQHLKEAEPNLTAWEEILEALEQFEQLQTMPWNLKDRWLENDHTNMIEMAAFRVADTANCALPQCEDRWQRLVNVAGAQLGFDHAVSRILYKQIENYLKHGSWSGKKICLITRRMAMVAGLGGIGSIVMLELVKINYDIFIKAGGFSAVLAAFLLFLIWGTFCILAHRWIEE</sequence>
<accession>A0A518CSI2</accession>
<feature type="coiled-coil region" evidence="1">
    <location>
        <begin position="438"/>
        <end position="492"/>
    </location>
</feature>
<keyword evidence="3" id="KW-1133">Transmembrane helix</keyword>
<protein>
    <submittedName>
        <fullName evidence="4">Uncharacterized protein</fullName>
    </submittedName>
</protein>
<evidence type="ECO:0000256" key="3">
    <source>
        <dbReference type="SAM" id="Phobius"/>
    </source>
</evidence>
<feature type="transmembrane region" description="Helical" evidence="3">
    <location>
        <begin position="700"/>
        <end position="718"/>
    </location>
</feature>